<evidence type="ECO:0000313" key="2">
    <source>
        <dbReference type="Proteomes" id="UP000024635"/>
    </source>
</evidence>
<gene>
    <name evidence="1" type="primary">Acey_s0044.g970</name>
    <name evidence="1" type="ORF">Y032_0044g970</name>
</gene>
<evidence type="ECO:0000313" key="1">
    <source>
        <dbReference type="EMBL" id="EYC13401.1"/>
    </source>
</evidence>
<accession>A0A016UEQ1</accession>
<dbReference type="EMBL" id="JARK01001380">
    <property type="protein sequence ID" value="EYC13401.1"/>
    <property type="molecule type" value="Genomic_DNA"/>
</dbReference>
<organism evidence="1 2">
    <name type="scientific">Ancylostoma ceylanicum</name>
    <dbReference type="NCBI Taxonomy" id="53326"/>
    <lineage>
        <taxon>Eukaryota</taxon>
        <taxon>Metazoa</taxon>
        <taxon>Ecdysozoa</taxon>
        <taxon>Nematoda</taxon>
        <taxon>Chromadorea</taxon>
        <taxon>Rhabditida</taxon>
        <taxon>Rhabditina</taxon>
        <taxon>Rhabditomorpha</taxon>
        <taxon>Strongyloidea</taxon>
        <taxon>Ancylostomatidae</taxon>
        <taxon>Ancylostomatinae</taxon>
        <taxon>Ancylostoma</taxon>
    </lineage>
</organism>
<protein>
    <submittedName>
        <fullName evidence="1">Uncharacterized protein</fullName>
    </submittedName>
</protein>
<name>A0A016UEQ1_9BILA</name>
<proteinExistence type="predicted"/>
<sequence>MVNIIPITFRIQLTEPATINHTGMSGLTGHEPTLTEPIIISRIPRHSSKANITTAATETQRYKVFSVMALKTKTHVLHSDAVAVKKVDEGDENKTSQLPLCYQTICVGYCICVRADTRNLLV</sequence>
<dbReference type="Proteomes" id="UP000024635">
    <property type="component" value="Unassembled WGS sequence"/>
</dbReference>
<keyword evidence="2" id="KW-1185">Reference proteome</keyword>
<reference evidence="2" key="1">
    <citation type="journal article" date="2015" name="Nat. Genet.">
        <title>The genome and transcriptome of the zoonotic hookworm Ancylostoma ceylanicum identify infection-specific gene families.</title>
        <authorList>
            <person name="Schwarz E.M."/>
            <person name="Hu Y."/>
            <person name="Antoshechkin I."/>
            <person name="Miller M.M."/>
            <person name="Sternberg P.W."/>
            <person name="Aroian R.V."/>
        </authorList>
    </citation>
    <scope>NUCLEOTIDE SEQUENCE</scope>
    <source>
        <strain evidence="2">HY135</strain>
    </source>
</reference>
<dbReference type="AlphaFoldDB" id="A0A016UEQ1"/>
<comment type="caution">
    <text evidence="1">The sequence shown here is derived from an EMBL/GenBank/DDBJ whole genome shotgun (WGS) entry which is preliminary data.</text>
</comment>